<dbReference type="OrthoDB" id="9797498at2"/>
<dbReference type="Gene3D" id="2.30.40.10">
    <property type="entry name" value="Urease, subunit C, domain 1"/>
    <property type="match status" value="1"/>
</dbReference>
<proteinExistence type="predicted"/>
<protein>
    <submittedName>
        <fullName evidence="3">Amidohydrolase</fullName>
    </submittedName>
</protein>
<organism evidence="3 4">
    <name type="scientific">Flavilitoribacter nigricans (strain ATCC 23147 / DSM 23189 / NBRC 102662 / NCIMB 1420 / SS-2)</name>
    <name type="common">Lewinella nigricans</name>
    <dbReference type="NCBI Taxonomy" id="1122177"/>
    <lineage>
        <taxon>Bacteria</taxon>
        <taxon>Pseudomonadati</taxon>
        <taxon>Bacteroidota</taxon>
        <taxon>Saprospiria</taxon>
        <taxon>Saprospirales</taxon>
        <taxon>Lewinellaceae</taxon>
        <taxon>Flavilitoribacter</taxon>
    </lineage>
</organism>
<dbReference type="AlphaFoldDB" id="A0A2D0NEJ5"/>
<dbReference type="GO" id="GO:0016810">
    <property type="term" value="F:hydrolase activity, acting on carbon-nitrogen (but not peptide) bonds"/>
    <property type="evidence" value="ECO:0007669"/>
    <property type="project" value="InterPro"/>
</dbReference>
<evidence type="ECO:0000256" key="1">
    <source>
        <dbReference type="SAM" id="SignalP"/>
    </source>
</evidence>
<evidence type="ECO:0000313" key="3">
    <source>
        <dbReference type="EMBL" id="PHN06895.1"/>
    </source>
</evidence>
<name>A0A2D0NEJ5_FLAN2</name>
<evidence type="ECO:0000259" key="2">
    <source>
        <dbReference type="Pfam" id="PF01979"/>
    </source>
</evidence>
<reference evidence="3 4" key="1">
    <citation type="submission" date="2017-10" db="EMBL/GenBank/DDBJ databases">
        <title>The draft genome sequence of Lewinella nigricans NBRC 102662.</title>
        <authorList>
            <person name="Wang K."/>
        </authorList>
    </citation>
    <scope>NUCLEOTIDE SEQUENCE [LARGE SCALE GENOMIC DNA]</scope>
    <source>
        <strain evidence="3 4">NBRC 102662</strain>
    </source>
</reference>
<dbReference type="InterPro" id="IPR051781">
    <property type="entry name" value="Metallo-dep_Hydrolase"/>
</dbReference>
<dbReference type="PROSITE" id="PS51257">
    <property type="entry name" value="PROKAR_LIPOPROTEIN"/>
    <property type="match status" value="1"/>
</dbReference>
<comment type="caution">
    <text evidence="3">The sequence shown here is derived from an EMBL/GenBank/DDBJ whole genome shotgun (WGS) entry which is preliminary data.</text>
</comment>
<feature type="domain" description="Amidohydrolase-related" evidence="2">
    <location>
        <begin position="95"/>
        <end position="453"/>
    </location>
</feature>
<dbReference type="Proteomes" id="UP000223913">
    <property type="component" value="Unassembled WGS sequence"/>
</dbReference>
<dbReference type="EMBL" id="PDUD01000014">
    <property type="protein sequence ID" value="PHN06895.1"/>
    <property type="molecule type" value="Genomic_DNA"/>
</dbReference>
<gene>
    <name evidence="3" type="ORF">CRP01_09245</name>
</gene>
<dbReference type="InterPro" id="IPR006680">
    <property type="entry name" value="Amidohydro-rel"/>
</dbReference>
<dbReference type="InterPro" id="IPR032466">
    <property type="entry name" value="Metal_Hydrolase"/>
</dbReference>
<feature type="signal peptide" evidence="1">
    <location>
        <begin position="1"/>
        <end position="23"/>
    </location>
</feature>
<keyword evidence="1" id="KW-0732">Signal</keyword>
<dbReference type="InterPro" id="IPR011059">
    <property type="entry name" value="Metal-dep_hydrolase_composite"/>
</dbReference>
<dbReference type="Gene3D" id="3.20.20.140">
    <property type="entry name" value="Metal-dependent hydrolases"/>
    <property type="match status" value="1"/>
</dbReference>
<dbReference type="Pfam" id="PF01979">
    <property type="entry name" value="Amidohydro_1"/>
    <property type="match status" value="1"/>
</dbReference>
<evidence type="ECO:0000313" key="4">
    <source>
        <dbReference type="Proteomes" id="UP000223913"/>
    </source>
</evidence>
<keyword evidence="4" id="KW-1185">Reference proteome</keyword>
<keyword evidence="3" id="KW-0378">Hydrolase</keyword>
<feature type="chain" id="PRO_5012022544" evidence="1">
    <location>
        <begin position="24"/>
        <end position="474"/>
    </location>
</feature>
<sequence>MPSSKNKIMQLKQFYLFFLLLLAACNVPTPSEEMAEGDSSDIFAFVDVNVLPMTGNSLSTGQTVIVKDGKIEAIGPAADIDVPAGATVLEASGKYLMPGLAEMHAHIPVPQEGNDALVRETLFLYLSRGVTTIRGMLGNPYHLELKKMIEQDSILSPRVFTSSPSLNGNTVPNAEEARRLVTQYQRDGYDFLKIHPGIPLEAFDEMAKTAREVGITFSGHVPQPVGIRHALDAQYASIDHLDGYLSGLASQEDWERLDNNIGFFGYRTVPYADANEIAVLAQQTKDNGVWIVPTQSLFTRWFSPVDPAAMANEPEMKYMSGRTRYQWRQSKQNAIGDAEYNEEQWKKMIDLRQQLLRALHEADVPLLLGSDAPQVFNVPGFSLEHEMNAMADAGISNAVILHSGTSNPARFFGQEGAFGTIQKGASADLLLLSGNPLEDLSQTWAQEGVMVRGYWMPKDMIDEQLREIAAAHAE</sequence>
<dbReference type="SUPFAM" id="SSF51338">
    <property type="entry name" value="Composite domain of metallo-dependent hydrolases"/>
    <property type="match status" value="1"/>
</dbReference>
<accession>A0A2D0NEJ5</accession>
<dbReference type="PANTHER" id="PTHR43135">
    <property type="entry name" value="ALPHA-D-RIBOSE 1-METHYLPHOSPHONATE 5-TRIPHOSPHATE DIPHOSPHATASE"/>
    <property type="match status" value="1"/>
</dbReference>
<dbReference type="PANTHER" id="PTHR43135:SF3">
    <property type="entry name" value="ALPHA-D-RIBOSE 1-METHYLPHOSPHONATE 5-TRIPHOSPHATE DIPHOSPHATASE"/>
    <property type="match status" value="1"/>
</dbReference>
<dbReference type="SUPFAM" id="SSF51556">
    <property type="entry name" value="Metallo-dependent hydrolases"/>
    <property type="match status" value="1"/>
</dbReference>